<sequence>MLTTVEKLRWKYFFGMFGLPDHCSVTSTTYPRSRSMPTNTLHQCWTKPDMSTRTTTKSFSRNTPKQHGSCSIPCTNILAKRPADCSPKPALPASSTWWNYSWTAIMSWITTTKTNTRIPPSSD</sequence>
<dbReference type="AlphaFoldDB" id="A0A8D8I6U4"/>
<proteinExistence type="predicted"/>
<accession>A0A8D8I6U4</accession>
<evidence type="ECO:0000313" key="1">
    <source>
        <dbReference type="EMBL" id="CAG6548760.1"/>
    </source>
</evidence>
<organism evidence="1">
    <name type="scientific">Culex pipiens</name>
    <name type="common">House mosquito</name>
    <dbReference type="NCBI Taxonomy" id="7175"/>
    <lineage>
        <taxon>Eukaryota</taxon>
        <taxon>Metazoa</taxon>
        <taxon>Ecdysozoa</taxon>
        <taxon>Arthropoda</taxon>
        <taxon>Hexapoda</taxon>
        <taxon>Insecta</taxon>
        <taxon>Pterygota</taxon>
        <taxon>Neoptera</taxon>
        <taxon>Endopterygota</taxon>
        <taxon>Diptera</taxon>
        <taxon>Nematocera</taxon>
        <taxon>Culicoidea</taxon>
        <taxon>Culicidae</taxon>
        <taxon>Culicinae</taxon>
        <taxon>Culicini</taxon>
        <taxon>Culex</taxon>
        <taxon>Culex</taxon>
    </lineage>
</organism>
<name>A0A8D8I6U4_CULPI</name>
<reference evidence="1" key="1">
    <citation type="submission" date="2021-05" db="EMBL/GenBank/DDBJ databases">
        <authorList>
            <person name="Alioto T."/>
            <person name="Alioto T."/>
            <person name="Gomez Garrido J."/>
        </authorList>
    </citation>
    <scope>NUCLEOTIDE SEQUENCE</scope>
</reference>
<protein>
    <submittedName>
        <fullName evidence="1">(northern house mosquito) hypothetical protein</fullName>
    </submittedName>
</protein>
<dbReference type="EMBL" id="HBUE01239428">
    <property type="protein sequence ID" value="CAG6548760.1"/>
    <property type="molecule type" value="Transcribed_RNA"/>
</dbReference>
<dbReference type="EMBL" id="HBUE01346421">
    <property type="protein sequence ID" value="CAG6600989.1"/>
    <property type="molecule type" value="Transcribed_RNA"/>
</dbReference>